<evidence type="ECO:0000313" key="12">
    <source>
        <dbReference type="Proteomes" id="UP000294513"/>
    </source>
</evidence>
<evidence type="ECO:0000256" key="6">
    <source>
        <dbReference type="ARBA" id="ARBA00022833"/>
    </source>
</evidence>
<reference evidence="11 12" key="1">
    <citation type="submission" date="2019-03" db="EMBL/GenBank/DDBJ databases">
        <title>Draft genome sequences of novel Actinobacteria.</title>
        <authorList>
            <person name="Sahin N."/>
            <person name="Ay H."/>
            <person name="Saygin H."/>
        </authorList>
    </citation>
    <scope>NUCLEOTIDE SEQUENCE [LARGE SCALE GENOMIC DNA]</scope>
    <source>
        <strain evidence="11 12">H3C3</strain>
    </source>
</reference>
<keyword evidence="8" id="KW-1015">Disulfide bond</keyword>
<keyword evidence="3" id="KW-0479">Metal-binding</keyword>
<protein>
    <submittedName>
        <fullName evidence="11">Zinc metalloprotease</fullName>
    </submittedName>
</protein>
<keyword evidence="2 11" id="KW-0645">Protease</keyword>
<dbReference type="Gene3D" id="3.40.390.10">
    <property type="entry name" value="Collagenase (Catalytic Domain)"/>
    <property type="match status" value="1"/>
</dbReference>
<keyword evidence="5" id="KW-0378">Hydrolase</keyword>
<evidence type="ECO:0000256" key="9">
    <source>
        <dbReference type="SAM" id="MobiDB-lite"/>
    </source>
</evidence>
<evidence type="ECO:0000256" key="1">
    <source>
        <dbReference type="ARBA" id="ARBA00008721"/>
    </source>
</evidence>
<evidence type="ECO:0000256" key="4">
    <source>
        <dbReference type="ARBA" id="ARBA00022729"/>
    </source>
</evidence>
<dbReference type="PANTHER" id="PTHR47466">
    <property type="match status" value="1"/>
</dbReference>
<evidence type="ECO:0000256" key="7">
    <source>
        <dbReference type="ARBA" id="ARBA00023049"/>
    </source>
</evidence>
<dbReference type="Proteomes" id="UP000294513">
    <property type="component" value="Unassembled WGS sequence"/>
</dbReference>
<feature type="region of interest" description="Disordered" evidence="9">
    <location>
        <begin position="243"/>
        <end position="268"/>
    </location>
</feature>
<keyword evidence="6" id="KW-0862">Zinc</keyword>
<keyword evidence="4" id="KW-0732">Signal</keyword>
<dbReference type="OrthoDB" id="6278496at2"/>
<feature type="compositionally biased region" description="Pro residues" evidence="9">
    <location>
        <begin position="1"/>
        <end position="11"/>
    </location>
</feature>
<evidence type="ECO:0000313" key="11">
    <source>
        <dbReference type="EMBL" id="TDD95007.1"/>
    </source>
</evidence>
<feature type="domain" description="Peptidase M43 pregnancy-associated plasma-A" evidence="10">
    <location>
        <begin position="217"/>
        <end position="301"/>
    </location>
</feature>
<evidence type="ECO:0000256" key="3">
    <source>
        <dbReference type="ARBA" id="ARBA00022723"/>
    </source>
</evidence>
<sequence length="307" mass="32935">MPTGPASPPGPAGAGLAAGRRDDGVCASPAARLRPGAHVRERNDLTPAEAAATELRLDRILDRLGLRSPGTDDAAAPATKAERRAAAPIRVPVYFHVLHDGSKGNVSNADVQRQIDVLNASYGGRLGGSNTQVGFTLREVSRSNNASWYNDPERYEGTYKPRLHKGGKNTLNLYSAHIGGDLLGWSTFPWKYTSEPKMDGVTIHHGSMPGGAIEHFNKGFSATHEVGHWLGLYHTFQDGCGGQGDRVADTPPERDPTNGCPSGKDTCPAPGQDPVHNFMDYSYDTCMTSFSAGQGTRMHKVWAAYRA</sequence>
<accession>A0A4V6PF80</accession>
<gene>
    <name evidence="11" type="ORF">E1298_06020</name>
</gene>
<dbReference type="InterPro" id="IPR008754">
    <property type="entry name" value="Peptidase_M43"/>
</dbReference>
<comment type="caution">
    <text evidence="11">The sequence shown here is derived from an EMBL/GenBank/DDBJ whole genome shotgun (WGS) entry which is preliminary data.</text>
</comment>
<dbReference type="AlphaFoldDB" id="A0A4V6PF80"/>
<keyword evidence="7 11" id="KW-0482">Metalloprotease</keyword>
<keyword evidence="12" id="KW-1185">Reference proteome</keyword>
<organism evidence="11 12">
    <name type="scientific">Actinomadura rubrisoli</name>
    <dbReference type="NCBI Taxonomy" id="2530368"/>
    <lineage>
        <taxon>Bacteria</taxon>
        <taxon>Bacillati</taxon>
        <taxon>Actinomycetota</taxon>
        <taxon>Actinomycetes</taxon>
        <taxon>Streptosporangiales</taxon>
        <taxon>Thermomonosporaceae</taxon>
        <taxon>Actinomadura</taxon>
    </lineage>
</organism>
<comment type="similarity">
    <text evidence="1">Belongs to the peptidase M43B family.</text>
</comment>
<dbReference type="PANTHER" id="PTHR47466:SF1">
    <property type="entry name" value="METALLOPROTEASE MEP1 (AFU_ORTHOLOGUE AFUA_1G07730)-RELATED"/>
    <property type="match status" value="1"/>
</dbReference>
<dbReference type="GO" id="GO:0046872">
    <property type="term" value="F:metal ion binding"/>
    <property type="evidence" value="ECO:0007669"/>
    <property type="project" value="UniProtKB-KW"/>
</dbReference>
<name>A0A4V6PF80_9ACTN</name>
<evidence type="ECO:0000256" key="8">
    <source>
        <dbReference type="ARBA" id="ARBA00023157"/>
    </source>
</evidence>
<evidence type="ECO:0000259" key="10">
    <source>
        <dbReference type="Pfam" id="PF05572"/>
    </source>
</evidence>
<dbReference type="GO" id="GO:0006508">
    <property type="term" value="P:proteolysis"/>
    <property type="evidence" value="ECO:0007669"/>
    <property type="project" value="UniProtKB-KW"/>
</dbReference>
<dbReference type="GO" id="GO:0008237">
    <property type="term" value="F:metallopeptidase activity"/>
    <property type="evidence" value="ECO:0007669"/>
    <property type="project" value="UniProtKB-KW"/>
</dbReference>
<dbReference type="EMBL" id="SMKU01000015">
    <property type="protein sequence ID" value="TDD95007.1"/>
    <property type="molecule type" value="Genomic_DNA"/>
</dbReference>
<proteinExistence type="inferred from homology"/>
<dbReference type="CDD" id="cd04275">
    <property type="entry name" value="ZnMc_pappalysin_like"/>
    <property type="match status" value="1"/>
</dbReference>
<dbReference type="Pfam" id="PF05572">
    <property type="entry name" value="Peptidase_M43"/>
    <property type="match status" value="1"/>
</dbReference>
<evidence type="ECO:0000256" key="2">
    <source>
        <dbReference type="ARBA" id="ARBA00022670"/>
    </source>
</evidence>
<dbReference type="SUPFAM" id="SSF55486">
    <property type="entry name" value="Metalloproteases ('zincins'), catalytic domain"/>
    <property type="match status" value="1"/>
</dbReference>
<feature type="compositionally biased region" description="Basic and acidic residues" evidence="9">
    <location>
        <begin position="246"/>
        <end position="256"/>
    </location>
</feature>
<dbReference type="InterPro" id="IPR024079">
    <property type="entry name" value="MetalloPept_cat_dom_sf"/>
</dbReference>
<feature type="region of interest" description="Disordered" evidence="9">
    <location>
        <begin position="1"/>
        <end position="32"/>
    </location>
</feature>
<evidence type="ECO:0000256" key="5">
    <source>
        <dbReference type="ARBA" id="ARBA00022801"/>
    </source>
</evidence>